<proteinExistence type="predicted"/>
<dbReference type="HOGENOM" id="CLU_111994_0_0_14"/>
<dbReference type="Proteomes" id="UP000008712">
    <property type="component" value="Chromosome"/>
</dbReference>
<keyword evidence="2" id="KW-1185">Reference proteome</keyword>
<sequence>MSISLIKKNYENEIKKLVKYLDPIWNVETVCQKLKFLENNMFKTTPFFNPNQLKILFKLMLINNDFKDKITSEILNIILSKEVLEWKFLDDLIKFYTLVLTYDDVWQEDKISQFAIENNIIDIEQFFTDYLTKNNLKSIDYQQKYIKQNLNDLKKQKQFLKELENIDDSDYINIDLNTLTIISKVNASDINFMYKDYVIKEFINILKN</sequence>
<dbReference type="EMBL" id="CP002108">
    <property type="protein sequence ID" value="ADR24406.1"/>
    <property type="molecule type" value="Genomic_DNA"/>
</dbReference>
<accession>E4PSR1</accession>
<dbReference type="AlphaFoldDB" id="E4PSR1"/>
<reference evidence="1 2" key="2">
    <citation type="journal article" date="2012" name="J. Bacteriol.">
        <title>Complete Genome Sequences of Mycoplasma leachii Strain PG50T and the Pathogenic Mycoplasma mycoides subsp. mycoides Small Colony Biotype Strain Gladysdale.</title>
        <authorList>
            <person name="Wise K.S."/>
            <person name="Calcutt M.J."/>
            <person name="Foecking M.F."/>
            <person name="Madupu R."/>
            <person name="Deboy R.T."/>
            <person name="Roske K."/>
            <person name="Hvinden M.L."/>
            <person name="Martin T.R."/>
            <person name="Durkin A.S."/>
            <person name="Glass J.I."/>
            <person name="Methe B.A."/>
        </authorList>
    </citation>
    <scope>NUCLEOTIDE SEQUENCE [LARGE SCALE GENOMIC DNA]</scope>
    <source>
        <strain evidence="2">DSM 21131 / NCTC 10133 / N29 / PG50</strain>
    </source>
</reference>
<reference evidence="2" key="1">
    <citation type="submission" date="2010-07" db="EMBL/GenBank/DDBJ databases">
        <title>Genome sequence of Mycoplasma leachii PG50 MU clone A8.</title>
        <authorList>
            <person name="Wise K."/>
            <person name="Calcutt M.J."/>
            <person name="Foecking M.F."/>
            <person name="Madupu R."/>
            <person name="DeBoy R.T."/>
            <person name="Roske K."/>
            <person name="Martin T.R."/>
            <person name="Hvinden M.L."/>
            <person name="Durkin A.S."/>
            <person name="Glass J."/>
            <person name="Methe B.A."/>
        </authorList>
    </citation>
    <scope>NUCLEOTIDE SEQUENCE [LARGE SCALE GENOMIC DNA]</scope>
    <source>
        <strain evidence="2">DSM 21131 / NCTC 10133 / N29 / PG50</strain>
    </source>
</reference>
<dbReference type="OrthoDB" id="401143at2"/>
<organism evidence="1 2">
    <name type="scientific">Mycoplasma leachii (strain DSM 21131 / NCTC 10133 / N29 / PG50)</name>
    <dbReference type="NCBI Taxonomy" id="880447"/>
    <lineage>
        <taxon>Bacteria</taxon>
        <taxon>Bacillati</taxon>
        <taxon>Mycoplasmatota</taxon>
        <taxon>Mollicutes</taxon>
        <taxon>Mycoplasmataceae</taxon>
        <taxon>Mycoplasma</taxon>
    </lineage>
</organism>
<dbReference type="KEGG" id="mlc:MSB_A0861"/>
<gene>
    <name evidence="1" type="ordered locus">MSB_A0861</name>
</gene>
<dbReference type="RefSeq" id="WP_013448094.1">
    <property type="nucleotide sequence ID" value="NC_014751.1"/>
</dbReference>
<name>E4PSR1_MYCLG</name>
<dbReference type="eggNOG" id="ENOG5031Z5V">
    <property type="taxonomic scope" value="Bacteria"/>
</dbReference>
<evidence type="ECO:0000313" key="1">
    <source>
        <dbReference type="EMBL" id="ADR24406.1"/>
    </source>
</evidence>
<protein>
    <submittedName>
        <fullName evidence="1">Uncharacterized protein</fullName>
    </submittedName>
</protein>
<evidence type="ECO:0000313" key="2">
    <source>
        <dbReference type="Proteomes" id="UP000008712"/>
    </source>
</evidence>